<proteinExistence type="predicted"/>
<dbReference type="PROSITE" id="PS50956">
    <property type="entry name" value="HTH_ASNC_2"/>
    <property type="match status" value="1"/>
</dbReference>
<dbReference type="InterPro" id="IPR036388">
    <property type="entry name" value="WH-like_DNA-bd_sf"/>
</dbReference>
<dbReference type="PANTHER" id="PTHR43413">
    <property type="entry name" value="TRANSCRIPTIONAL REGULATOR, ASNC FAMILY"/>
    <property type="match status" value="1"/>
</dbReference>
<evidence type="ECO:0000259" key="4">
    <source>
        <dbReference type="PROSITE" id="PS50956"/>
    </source>
</evidence>
<accession>A0A8T4GUM4</accession>
<dbReference type="SMART" id="SM00746">
    <property type="entry name" value="TRASH"/>
    <property type="match status" value="1"/>
</dbReference>
<dbReference type="Gene3D" id="1.10.10.10">
    <property type="entry name" value="Winged helix-like DNA-binding domain superfamily/Winged helix DNA-binding domain"/>
    <property type="match status" value="1"/>
</dbReference>
<dbReference type="InterPro" id="IPR050684">
    <property type="entry name" value="HTH-Siroheme_Decarb"/>
</dbReference>
<dbReference type="OrthoDB" id="33200at2157"/>
<dbReference type="InterPro" id="IPR056526">
    <property type="entry name" value="TRASH_HVO_1752"/>
</dbReference>
<evidence type="ECO:0000256" key="2">
    <source>
        <dbReference type="ARBA" id="ARBA00023125"/>
    </source>
</evidence>
<protein>
    <submittedName>
        <fullName evidence="5">DNA-binding Lrp family transcriptional regulator</fullName>
    </submittedName>
</protein>
<dbReference type="InterPro" id="IPR019885">
    <property type="entry name" value="Tscrpt_reg_HTH_AsnC-type_CS"/>
</dbReference>
<dbReference type="EMBL" id="JAGGLC010000002">
    <property type="protein sequence ID" value="MBP1986737.1"/>
    <property type="molecule type" value="Genomic_DNA"/>
</dbReference>
<dbReference type="InterPro" id="IPR011991">
    <property type="entry name" value="ArsR-like_HTH"/>
</dbReference>
<dbReference type="CDD" id="cd00090">
    <property type="entry name" value="HTH_ARSR"/>
    <property type="match status" value="1"/>
</dbReference>
<dbReference type="InterPro" id="IPR000485">
    <property type="entry name" value="AsnC-type_HTH_dom"/>
</dbReference>
<name>A0A8T4GUM4_9EURY</name>
<dbReference type="InterPro" id="IPR036390">
    <property type="entry name" value="WH_DNA-bd_sf"/>
</dbReference>
<keyword evidence="6" id="KW-1185">Reference proteome</keyword>
<evidence type="ECO:0000313" key="5">
    <source>
        <dbReference type="EMBL" id="MBP1986737.1"/>
    </source>
</evidence>
<dbReference type="SMART" id="SM00344">
    <property type="entry name" value="HTH_ASNC"/>
    <property type="match status" value="1"/>
</dbReference>
<comment type="caution">
    <text evidence="5">The sequence shown here is derived from an EMBL/GenBank/DDBJ whole genome shotgun (WGS) entry which is preliminary data.</text>
</comment>
<dbReference type="GO" id="GO:0043565">
    <property type="term" value="F:sequence-specific DNA binding"/>
    <property type="evidence" value="ECO:0007669"/>
    <property type="project" value="InterPro"/>
</dbReference>
<dbReference type="PROSITE" id="PS00519">
    <property type="entry name" value="HTH_ASNC_1"/>
    <property type="match status" value="1"/>
</dbReference>
<dbReference type="PANTHER" id="PTHR43413:SF4">
    <property type="entry name" value="HTH-TYPE TRANSCRIPTIONAL REGULATOR LYSM"/>
    <property type="match status" value="1"/>
</dbReference>
<evidence type="ECO:0000256" key="1">
    <source>
        <dbReference type="ARBA" id="ARBA00023015"/>
    </source>
</evidence>
<dbReference type="SUPFAM" id="SSF46785">
    <property type="entry name" value="Winged helix' DNA-binding domain"/>
    <property type="match status" value="1"/>
</dbReference>
<dbReference type="InterPro" id="IPR019888">
    <property type="entry name" value="Tscrpt_reg_AsnC-like"/>
</dbReference>
<feature type="domain" description="HTH asnC-type" evidence="4">
    <location>
        <begin position="4"/>
        <end position="67"/>
    </location>
</feature>
<dbReference type="RefSeq" id="WP_209491020.1">
    <property type="nucleotide sequence ID" value="NZ_JAGGLC010000002.1"/>
</dbReference>
<keyword evidence="3" id="KW-0804">Transcription</keyword>
<dbReference type="Pfam" id="PF13404">
    <property type="entry name" value="HTH_AsnC-type"/>
    <property type="match status" value="1"/>
</dbReference>
<reference evidence="5" key="1">
    <citation type="submission" date="2021-03" db="EMBL/GenBank/DDBJ databases">
        <title>Genomic Encyclopedia of Type Strains, Phase IV (KMG-IV): sequencing the most valuable type-strain genomes for metagenomic binning, comparative biology and taxonomic classification.</title>
        <authorList>
            <person name="Goeker M."/>
        </authorList>
    </citation>
    <scope>NUCLEOTIDE SEQUENCE</scope>
    <source>
        <strain evidence="5">DSM 26232</strain>
    </source>
</reference>
<dbReference type="InterPro" id="IPR011017">
    <property type="entry name" value="TRASH_dom"/>
</dbReference>
<evidence type="ECO:0000313" key="6">
    <source>
        <dbReference type="Proteomes" id="UP000823736"/>
    </source>
</evidence>
<dbReference type="PRINTS" id="PR00033">
    <property type="entry name" value="HTHASNC"/>
</dbReference>
<dbReference type="Pfam" id="PF24273">
    <property type="entry name" value="TRASH_HVO_1752_C"/>
    <property type="match status" value="1"/>
</dbReference>
<gene>
    <name evidence="5" type="ORF">J2753_001231</name>
</gene>
<dbReference type="Proteomes" id="UP000823736">
    <property type="component" value="Unassembled WGS sequence"/>
</dbReference>
<keyword evidence="2 5" id="KW-0238">DNA-binding</keyword>
<dbReference type="AlphaFoldDB" id="A0A8T4GUM4"/>
<keyword evidence="1" id="KW-0805">Transcription regulation</keyword>
<organism evidence="5 6">
    <name type="scientific">Halolamina salifodinae</name>
    <dbReference type="NCBI Taxonomy" id="1202767"/>
    <lineage>
        <taxon>Archaea</taxon>
        <taxon>Methanobacteriati</taxon>
        <taxon>Methanobacteriota</taxon>
        <taxon>Stenosarchaea group</taxon>
        <taxon>Halobacteria</taxon>
        <taxon>Halobacteriales</taxon>
        <taxon>Haloferacaceae</taxon>
    </lineage>
</organism>
<sequence>MRDLDETDLRIIELLAANARRSYSDIGEDVGLSGPAVSDRVQRLQDSGVLRRFTVDVDRSQLRAGVPVFVRLAVGRGAMSALRERIAADSAVEHLFVTADEELMFYGRAEATGVRDWLDDLVGDADVREREVTVVDDVEWTPALGGVEFALTCAECGNTVDSEGEIERLGDDVYHFCCPSCRSRFVERYERMEAGAE</sequence>
<evidence type="ECO:0000256" key="3">
    <source>
        <dbReference type="ARBA" id="ARBA00023163"/>
    </source>
</evidence>